<reference evidence="1 2" key="1">
    <citation type="submission" date="2019-02" db="EMBL/GenBank/DDBJ databases">
        <title>Deep-cultivation of Planctomycetes and their phenomic and genomic characterization uncovers novel biology.</title>
        <authorList>
            <person name="Wiegand S."/>
            <person name="Jogler M."/>
            <person name="Boedeker C."/>
            <person name="Pinto D."/>
            <person name="Vollmers J."/>
            <person name="Rivas-Marin E."/>
            <person name="Kohn T."/>
            <person name="Peeters S.H."/>
            <person name="Heuer A."/>
            <person name="Rast P."/>
            <person name="Oberbeckmann S."/>
            <person name="Bunk B."/>
            <person name="Jeske O."/>
            <person name="Meyerdierks A."/>
            <person name="Storesund J.E."/>
            <person name="Kallscheuer N."/>
            <person name="Luecker S."/>
            <person name="Lage O.M."/>
            <person name="Pohl T."/>
            <person name="Merkel B.J."/>
            <person name="Hornburger P."/>
            <person name="Mueller R.-W."/>
            <person name="Bruemmer F."/>
            <person name="Labrenz M."/>
            <person name="Spormann A.M."/>
            <person name="Op Den Camp H."/>
            <person name="Overmann J."/>
            <person name="Amann R."/>
            <person name="Jetten M.S.M."/>
            <person name="Mascher T."/>
            <person name="Medema M.H."/>
            <person name="Devos D.P."/>
            <person name="Kaster A.-K."/>
            <person name="Ovreas L."/>
            <person name="Rohde M."/>
            <person name="Galperin M.Y."/>
            <person name="Jogler C."/>
        </authorList>
    </citation>
    <scope>NUCLEOTIDE SEQUENCE [LARGE SCALE GENOMIC DNA]</scope>
    <source>
        <strain evidence="1 2">Enr8</strain>
    </source>
</reference>
<dbReference type="AlphaFoldDB" id="A0A5C5VLC8"/>
<name>A0A5C5VLC8_9BACT</name>
<comment type="caution">
    <text evidence="1">The sequence shown here is derived from an EMBL/GenBank/DDBJ whole genome shotgun (WGS) entry which is preliminary data.</text>
</comment>
<keyword evidence="2" id="KW-1185">Reference proteome</keyword>
<accession>A0A5C5VLC8</accession>
<organism evidence="1 2">
    <name type="scientific">Blastopirellula retiformator</name>
    <dbReference type="NCBI Taxonomy" id="2527970"/>
    <lineage>
        <taxon>Bacteria</taxon>
        <taxon>Pseudomonadati</taxon>
        <taxon>Planctomycetota</taxon>
        <taxon>Planctomycetia</taxon>
        <taxon>Pirellulales</taxon>
        <taxon>Pirellulaceae</taxon>
        <taxon>Blastopirellula</taxon>
    </lineage>
</organism>
<dbReference type="RefSeq" id="WP_146428872.1">
    <property type="nucleotide sequence ID" value="NZ_SJPF01000001.1"/>
</dbReference>
<dbReference type="EMBL" id="SJPF01000001">
    <property type="protein sequence ID" value="TWT38635.1"/>
    <property type="molecule type" value="Genomic_DNA"/>
</dbReference>
<protein>
    <submittedName>
        <fullName evidence="1">Uncharacterized protein</fullName>
    </submittedName>
</protein>
<gene>
    <name evidence="1" type="ORF">Enr8_03280</name>
</gene>
<dbReference type="OrthoDB" id="9930496at2"/>
<evidence type="ECO:0000313" key="1">
    <source>
        <dbReference type="EMBL" id="TWT38635.1"/>
    </source>
</evidence>
<proteinExistence type="predicted"/>
<dbReference type="Proteomes" id="UP000318878">
    <property type="component" value="Unassembled WGS sequence"/>
</dbReference>
<evidence type="ECO:0000313" key="2">
    <source>
        <dbReference type="Proteomes" id="UP000318878"/>
    </source>
</evidence>
<sequence>MQIDISPADWQKLEQLAKDTGFESVESLIGEHVRFLANHESARDILSLDDDELAASAAMCDCGMAELDAGRGKDAIAAMEEIGRQRGFSPE</sequence>